<organism evidence="14 15">
    <name type="scientific">Artemia franciscana</name>
    <name type="common">Brine shrimp</name>
    <name type="synonym">Artemia sanfranciscana</name>
    <dbReference type="NCBI Taxonomy" id="6661"/>
    <lineage>
        <taxon>Eukaryota</taxon>
        <taxon>Metazoa</taxon>
        <taxon>Ecdysozoa</taxon>
        <taxon>Arthropoda</taxon>
        <taxon>Crustacea</taxon>
        <taxon>Branchiopoda</taxon>
        <taxon>Anostraca</taxon>
        <taxon>Artemiidae</taxon>
        <taxon>Artemia</taxon>
    </lineage>
</organism>
<keyword evidence="13" id="KW-0378">Hydrolase</keyword>
<evidence type="ECO:0000313" key="14">
    <source>
        <dbReference type="EMBL" id="KAK2706936.1"/>
    </source>
</evidence>
<evidence type="ECO:0000256" key="9">
    <source>
        <dbReference type="PIRSR" id="PIRSR601548-3"/>
    </source>
</evidence>
<comment type="similarity">
    <text evidence="1 12 13">Belongs to the peptidase M2 family.</text>
</comment>
<feature type="active site" description="Proton donor 2" evidence="7">
    <location>
        <position position="496"/>
    </location>
</feature>
<dbReference type="Proteomes" id="UP001187531">
    <property type="component" value="Unassembled WGS sequence"/>
</dbReference>
<dbReference type="GO" id="GO:0004180">
    <property type="term" value="F:carboxypeptidase activity"/>
    <property type="evidence" value="ECO:0007669"/>
    <property type="project" value="UniProtKB-KW"/>
</dbReference>
<evidence type="ECO:0000256" key="10">
    <source>
        <dbReference type="PIRSR" id="PIRSR601548-4"/>
    </source>
</evidence>
<dbReference type="EC" id="3.4.-.-" evidence="13"/>
<dbReference type="GO" id="GO:0008237">
    <property type="term" value="F:metallopeptidase activity"/>
    <property type="evidence" value="ECO:0007669"/>
    <property type="project" value="UniProtKB-KW"/>
</dbReference>
<evidence type="ECO:0000256" key="4">
    <source>
        <dbReference type="ARBA" id="ARBA00023180"/>
    </source>
</evidence>
<keyword evidence="13" id="KW-0645">Protease</keyword>
<dbReference type="EMBL" id="JAVRJZ010000019">
    <property type="protein sequence ID" value="KAK2706936.1"/>
    <property type="molecule type" value="Genomic_DNA"/>
</dbReference>
<dbReference type="PRINTS" id="PR00791">
    <property type="entry name" value="PEPDIPTASEA"/>
</dbReference>
<name>A0AA88HJQ5_ARTSF</name>
<keyword evidence="3 10" id="KW-1015">Disulfide bond</keyword>
<gene>
    <name evidence="14" type="ORF">QYM36_014833</name>
</gene>
<dbReference type="Gene3D" id="1.10.1370.30">
    <property type="match status" value="1"/>
</dbReference>
<dbReference type="PROSITE" id="PS52011">
    <property type="entry name" value="PEPTIDASE_M2"/>
    <property type="match status" value="1"/>
</dbReference>
<dbReference type="InterPro" id="IPR001548">
    <property type="entry name" value="Peptidase_M2"/>
</dbReference>
<evidence type="ECO:0000256" key="8">
    <source>
        <dbReference type="PIRSR" id="PIRSR601548-2"/>
    </source>
</evidence>
<dbReference type="SUPFAM" id="SSF55486">
    <property type="entry name" value="Metalloproteases ('zincins'), catalytic domain"/>
    <property type="match status" value="1"/>
</dbReference>
<dbReference type="GO" id="GO:0006508">
    <property type="term" value="P:proteolysis"/>
    <property type="evidence" value="ECO:0007669"/>
    <property type="project" value="UniProtKB-KW"/>
</dbReference>
<feature type="binding site" evidence="11">
    <location>
        <position position="369"/>
    </location>
    <ligand>
        <name>Zn(2+)</name>
        <dbReference type="ChEBI" id="CHEBI:29105"/>
        <label>2</label>
        <note>catalytic</note>
    </ligand>
</feature>
<feature type="binding site" evidence="9">
    <location>
        <position position="393"/>
    </location>
    <ligand>
        <name>Zn(2+)</name>
        <dbReference type="ChEBI" id="CHEBI:29105"/>
        <label>1</label>
        <note>catalytic</note>
    </ligand>
</feature>
<comment type="cofactor">
    <cofactor evidence="13">
        <name>Zn(2+)</name>
        <dbReference type="ChEBI" id="CHEBI:29105"/>
    </cofactor>
    <text evidence="13">Binds 1 zinc ion per subunit.</text>
</comment>
<feature type="active site" description="Proton acceptor 1" evidence="5">
    <location>
        <position position="366"/>
    </location>
</feature>
<feature type="active site" description="Proton donor 1" evidence="5">
    <location>
        <position position="496"/>
    </location>
</feature>
<feature type="binding site" evidence="11">
    <location>
        <position position="365"/>
    </location>
    <ligand>
        <name>Zn(2+)</name>
        <dbReference type="ChEBI" id="CHEBI:29105"/>
        <label>2</label>
        <note>catalytic</note>
    </ligand>
</feature>
<reference evidence="14" key="1">
    <citation type="submission" date="2023-07" db="EMBL/GenBank/DDBJ databases">
        <title>Chromosome-level genome assembly of Artemia franciscana.</title>
        <authorList>
            <person name="Jo E."/>
        </authorList>
    </citation>
    <scope>NUCLEOTIDE SEQUENCE</scope>
    <source>
        <tissue evidence="14">Whole body</tissue>
    </source>
</reference>
<evidence type="ECO:0000256" key="5">
    <source>
        <dbReference type="PIRSR" id="PIRSR601548-1"/>
    </source>
</evidence>
<keyword evidence="9 13" id="KW-0479">Metal-binding</keyword>
<feature type="binding site" evidence="11">
    <location>
        <position position="393"/>
    </location>
    <ligand>
        <name>Zn(2+)</name>
        <dbReference type="ChEBI" id="CHEBI:29105"/>
        <label>2</label>
        <note>catalytic</note>
    </ligand>
</feature>
<evidence type="ECO:0000256" key="2">
    <source>
        <dbReference type="ARBA" id="ARBA00022729"/>
    </source>
</evidence>
<feature type="binding site" evidence="9">
    <location>
        <position position="369"/>
    </location>
    <ligand>
        <name>Zn(2+)</name>
        <dbReference type="ChEBI" id="CHEBI:29105"/>
        <label>1</label>
        <note>catalytic</note>
    </ligand>
</feature>
<feature type="binding site" evidence="9">
    <location>
        <position position="365"/>
    </location>
    <ligand>
        <name>Zn(2+)</name>
        <dbReference type="ChEBI" id="CHEBI:29105"/>
        <label>1</label>
        <note>catalytic</note>
    </ligand>
</feature>
<keyword evidence="13" id="KW-0482">Metalloprotease</keyword>
<evidence type="ECO:0000256" key="12">
    <source>
        <dbReference type="PROSITE-ProRule" id="PRU01355"/>
    </source>
</evidence>
<feature type="binding site" evidence="8">
    <location>
        <position position="208"/>
    </location>
    <ligand>
        <name>chloride</name>
        <dbReference type="ChEBI" id="CHEBI:17996"/>
        <label>1</label>
    </ligand>
</feature>
<dbReference type="GO" id="GO:0008241">
    <property type="term" value="F:peptidyl-dipeptidase activity"/>
    <property type="evidence" value="ECO:0007669"/>
    <property type="project" value="InterPro"/>
</dbReference>
<keyword evidence="13" id="KW-0121">Carboxypeptidase</keyword>
<evidence type="ECO:0000256" key="3">
    <source>
        <dbReference type="ARBA" id="ARBA00023157"/>
    </source>
</evidence>
<dbReference type="PANTHER" id="PTHR10514">
    <property type="entry name" value="ANGIOTENSIN-CONVERTING ENZYME"/>
    <property type="match status" value="1"/>
</dbReference>
<feature type="disulfide bond" evidence="10">
    <location>
        <begin position="521"/>
        <end position="533"/>
    </location>
</feature>
<dbReference type="CDD" id="cd06461">
    <property type="entry name" value="M2_ACE"/>
    <property type="match status" value="1"/>
</dbReference>
<evidence type="ECO:0000256" key="7">
    <source>
        <dbReference type="PIRSR" id="PIRSR601548-11"/>
    </source>
</evidence>
<dbReference type="GO" id="GO:0005886">
    <property type="term" value="C:plasma membrane"/>
    <property type="evidence" value="ECO:0007669"/>
    <property type="project" value="TreeGrafter"/>
</dbReference>
<sequence length="603" mass="70171">MAGLEALTLDLSLTFQRLHVSYGVIPAYVEAKQTVLFLSFTVVIEVKKTFDFIKCLSAHLVSNLWIEASRITSEYSSLAFEESTQFDSTNFSDDTKRKLGRVGSYILEPAEMEELSNIISYMGNFYGSFQACRETPTGTQECMYLEPELTDLMDQSRDPEERLWAWKTWHDGIGQEFRDRYIRYVELKNKMARLNGYTDYGDRWRQKYDTTTLEADVDVIYEELKPLYLQLHAYIRRRLYETYGDVVDLTGPLPGHLLGDMWGRFWINLETLATPYPNRTSVDPTPEMIAQGYTPRKMFDIAEEFYTSMGLRPLPPKFFNLSMIEKPDDRDVVCHATAWDFYDGQDFRIKMCTRVAFEDFLTIHHELGHTQYQMQYSHLPVFYKDGANDGFHEAVGELMAMCVATPKHLYEIGLLGVLEDDPEVDINFLLQQALNTVSTLPFHLVQDSWRWKAFRGDFPVERWNDEYWKLKEEIVGVKAPTTRDSMKDLDITAIFHVNQDYDMIRYFMRTVIQYQFAEALCNASGHEGPLYKCDFYRSKEAGNLLANMLSMGSSQPWQDAMEAITGQRDIKVDAIKNYFEPLRVWLEAKNIENNELIGWTTSH</sequence>
<feature type="disulfide bond" evidence="10">
    <location>
        <begin position="132"/>
        <end position="142"/>
    </location>
</feature>
<evidence type="ECO:0000256" key="1">
    <source>
        <dbReference type="ARBA" id="ARBA00008139"/>
    </source>
</evidence>
<comment type="caution">
    <text evidence="12">Lacks conserved residue(s) required for the propagation of feature annotation.</text>
</comment>
<keyword evidence="9 13" id="KW-0862">Zinc</keyword>
<proteinExistence type="inferred from homology"/>
<evidence type="ECO:0000256" key="13">
    <source>
        <dbReference type="RuleBase" id="RU361144"/>
    </source>
</evidence>
<evidence type="ECO:0000256" key="6">
    <source>
        <dbReference type="PIRSR" id="PIRSR601548-10"/>
    </source>
</evidence>
<evidence type="ECO:0000313" key="15">
    <source>
        <dbReference type="Proteomes" id="UP001187531"/>
    </source>
</evidence>
<dbReference type="Pfam" id="PF01401">
    <property type="entry name" value="Peptidase_M2"/>
    <property type="match status" value="1"/>
</dbReference>
<dbReference type="GO" id="GO:0046872">
    <property type="term" value="F:metal ion binding"/>
    <property type="evidence" value="ECO:0007669"/>
    <property type="project" value="UniProtKB-KW"/>
</dbReference>
<feature type="active site" description="Proton acceptor 2" evidence="7">
    <location>
        <position position="366"/>
    </location>
</feature>
<dbReference type="PANTHER" id="PTHR10514:SF24">
    <property type="entry name" value="ANGIOTENSIN-CONVERTING ENZYME 2"/>
    <property type="match status" value="1"/>
</dbReference>
<comment type="caution">
    <text evidence="14">The sequence shown here is derived from an EMBL/GenBank/DDBJ whole genome shotgun (WGS) entry which is preliminary data.</text>
</comment>
<keyword evidence="15" id="KW-1185">Reference proteome</keyword>
<keyword evidence="4 6" id="KW-0325">Glycoprotein</keyword>
<feature type="glycosylation site" description="N-linked (GlcNAc...) asparagine; partial" evidence="6">
    <location>
        <position position="320"/>
    </location>
</feature>
<keyword evidence="2" id="KW-0732">Signal</keyword>
<dbReference type="AlphaFoldDB" id="A0AA88HJQ5"/>
<feature type="disulfide bond" evidence="10 12">
    <location>
        <begin position="334"/>
        <end position="352"/>
    </location>
</feature>
<protein>
    <recommendedName>
        <fullName evidence="13">Angiotensin-converting enzyme</fullName>
        <ecNumber evidence="13">3.4.-.-</ecNumber>
    </recommendedName>
</protein>
<accession>A0AA88HJQ5</accession>
<feature type="binding site" evidence="8">
    <location>
        <position position="505"/>
    </location>
    <ligand>
        <name>chloride</name>
        <dbReference type="ChEBI" id="CHEBI:17996"/>
        <label>1</label>
    </ligand>
</feature>
<evidence type="ECO:0000256" key="11">
    <source>
        <dbReference type="PIRSR" id="PIRSR601548-8"/>
    </source>
</evidence>